<dbReference type="KEGG" id="ndi:NDAI_0B00510"/>
<proteinExistence type="predicted"/>
<dbReference type="Proteomes" id="UP000000689">
    <property type="component" value="Chromosome 2"/>
</dbReference>
<dbReference type="EMBL" id="HE580268">
    <property type="protein sequence ID" value="CCD23085.1"/>
    <property type="molecule type" value="Genomic_DNA"/>
</dbReference>
<reference evidence="1 2" key="1">
    <citation type="journal article" date="2011" name="Proc. Natl. Acad. Sci. U.S.A.">
        <title>Evolutionary erosion of yeast sex chromosomes by mating-type switching accidents.</title>
        <authorList>
            <person name="Gordon J.L."/>
            <person name="Armisen D."/>
            <person name="Proux-Wera E."/>
            <person name="Oheigeartaigh S.S."/>
            <person name="Byrne K.P."/>
            <person name="Wolfe K.H."/>
        </authorList>
    </citation>
    <scope>NUCLEOTIDE SEQUENCE [LARGE SCALE GENOMIC DNA]</scope>
    <source>
        <strain evidence="2">ATCC 10597 / BCRC 20456 / CBS 421 / NBRC 0211 / NRRL Y-12639</strain>
    </source>
</reference>
<dbReference type="OrthoDB" id="10605422at2759"/>
<evidence type="ECO:0000313" key="1">
    <source>
        <dbReference type="EMBL" id="CCD23085.1"/>
    </source>
</evidence>
<keyword evidence="2" id="KW-1185">Reference proteome</keyword>
<sequence>MKYFLTDTGRSFPGPVVEAPFHKLMLKGGNPTLLVLGPNLYKEQAFYSCDIEETGKELLNIKYEIGNLELNGFLRYIHYRANVQYEGYCYKGSYKIHEHPMKPNKILYLPPSQYSSIPLQAIFYGFSPEDAIIYRDLLIVYRIRAIRRGYKPTMDKVLSVFFDPPYEIYVIPSPHGNDSKQEYMEVDHCEDVTKEERQTYQAYFMLKMRYMLGDKLEYSTFSELLENTNHAYCESVHLEEV</sequence>
<organism evidence="1 2">
    <name type="scientific">Naumovozyma dairenensis (strain ATCC 10597 / BCRC 20456 / CBS 421 / NBRC 0211 / NRRL Y-12639)</name>
    <name type="common">Saccharomyces dairenensis</name>
    <dbReference type="NCBI Taxonomy" id="1071378"/>
    <lineage>
        <taxon>Eukaryota</taxon>
        <taxon>Fungi</taxon>
        <taxon>Dikarya</taxon>
        <taxon>Ascomycota</taxon>
        <taxon>Saccharomycotina</taxon>
        <taxon>Saccharomycetes</taxon>
        <taxon>Saccharomycetales</taxon>
        <taxon>Saccharomycetaceae</taxon>
        <taxon>Naumovozyma</taxon>
    </lineage>
</organism>
<dbReference type="AlphaFoldDB" id="G0W5M4"/>
<dbReference type="GeneID" id="11496243"/>
<dbReference type="RefSeq" id="XP_003668328.1">
    <property type="nucleotide sequence ID" value="XM_003668280.1"/>
</dbReference>
<name>G0W5M4_NAUDC</name>
<dbReference type="HOGENOM" id="CLU_075120_0_0_1"/>
<evidence type="ECO:0000313" key="2">
    <source>
        <dbReference type="Proteomes" id="UP000000689"/>
    </source>
</evidence>
<gene>
    <name evidence="1" type="primary">NDAI0B00510</name>
    <name evidence="1" type="ordered locus">NDAI_0B00510</name>
</gene>
<accession>G0W5M4</accession>
<protein>
    <submittedName>
        <fullName evidence="1">Uncharacterized protein</fullName>
    </submittedName>
</protein>